<organism evidence="18 19">
    <name type="scientific">Adineta ricciae</name>
    <name type="common">Rotifer</name>
    <dbReference type="NCBI Taxonomy" id="249248"/>
    <lineage>
        <taxon>Eukaryota</taxon>
        <taxon>Metazoa</taxon>
        <taxon>Spiralia</taxon>
        <taxon>Gnathifera</taxon>
        <taxon>Rotifera</taxon>
        <taxon>Eurotatoria</taxon>
        <taxon>Bdelloidea</taxon>
        <taxon>Adinetida</taxon>
        <taxon>Adinetidae</taxon>
        <taxon>Adineta</taxon>
    </lineage>
</organism>
<dbReference type="PROSITE" id="PS50092">
    <property type="entry name" value="TSP1"/>
    <property type="match status" value="1"/>
</dbReference>
<evidence type="ECO:0000313" key="19">
    <source>
        <dbReference type="Proteomes" id="UP000663828"/>
    </source>
</evidence>
<dbReference type="InterPro" id="IPR041645">
    <property type="entry name" value="ADAMTS_CR_2"/>
</dbReference>
<keyword evidence="5 14" id="KW-0479">Metal-binding</keyword>
<feature type="disulfide bond" evidence="15 16">
    <location>
        <begin position="341"/>
        <end position="421"/>
    </location>
</feature>
<dbReference type="SMART" id="SM00209">
    <property type="entry name" value="TSP1"/>
    <property type="match status" value="1"/>
</dbReference>
<name>A0A816E5G3_ADIRI</name>
<dbReference type="InterPro" id="IPR013273">
    <property type="entry name" value="ADAMTS/ADAMTS-like"/>
</dbReference>
<dbReference type="Gene3D" id="3.40.1620.60">
    <property type="match status" value="1"/>
</dbReference>
<feature type="disulfide bond" evidence="15">
    <location>
        <begin position="317"/>
        <end position="329"/>
    </location>
</feature>
<keyword evidence="7" id="KW-0677">Repeat</keyword>
<comment type="caution">
    <text evidence="18">The sequence shown here is derived from an EMBL/GenBank/DDBJ whole genome shotgun (WGS) entry which is preliminary data.</text>
</comment>
<keyword evidence="10" id="KW-0482">Metalloprotease</keyword>
<dbReference type="InterPro" id="IPR024079">
    <property type="entry name" value="MetalloPept_cat_dom_sf"/>
</dbReference>
<feature type="binding site" evidence="14 16">
    <location>
        <position position="373"/>
    </location>
    <ligand>
        <name>Zn(2+)</name>
        <dbReference type="ChEBI" id="CHEBI:29105"/>
        <note>catalytic</note>
    </ligand>
</feature>
<dbReference type="InterPro" id="IPR002870">
    <property type="entry name" value="Peptidase_M12B_N"/>
</dbReference>
<feature type="active site" evidence="13 16">
    <location>
        <position position="364"/>
    </location>
</feature>
<keyword evidence="11 15" id="KW-1015">Disulfide bond</keyword>
<gene>
    <name evidence="18" type="ORF">XAT740_LOCUS53675</name>
</gene>
<evidence type="ECO:0000256" key="4">
    <source>
        <dbReference type="ARBA" id="ARBA00022670"/>
    </source>
</evidence>
<evidence type="ECO:0000259" key="17">
    <source>
        <dbReference type="PROSITE" id="PS50215"/>
    </source>
</evidence>
<proteinExistence type="predicted"/>
<dbReference type="SUPFAM" id="SSF82895">
    <property type="entry name" value="TSP-1 type 1 repeat"/>
    <property type="match status" value="1"/>
</dbReference>
<dbReference type="InterPro" id="IPR000884">
    <property type="entry name" value="TSP1_rpt"/>
</dbReference>
<evidence type="ECO:0000313" key="18">
    <source>
        <dbReference type="EMBL" id="CAF1643180.1"/>
    </source>
</evidence>
<feature type="domain" description="Peptidase M12B" evidence="17">
    <location>
        <begin position="216"/>
        <end position="426"/>
    </location>
</feature>
<evidence type="ECO:0000256" key="10">
    <source>
        <dbReference type="ARBA" id="ARBA00023049"/>
    </source>
</evidence>
<evidence type="ECO:0000256" key="15">
    <source>
        <dbReference type="PIRSR" id="PIRSR613273-3"/>
    </source>
</evidence>
<dbReference type="EMBL" id="CAJNOR010009293">
    <property type="protein sequence ID" value="CAF1643180.1"/>
    <property type="molecule type" value="Genomic_DNA"/>
</dbReference>
<comment type="caution">
    <text evidence="16">Lacks conserved residue(s) required for the propagation of feature annotation.</text>
</comment>
<evidence type="ECO:0000256" key="2">
    <source>
        <dbReference type="ARBA" id="ARBA00022525"/>
    </source>
</evidence>
<dbReference type="Pfam" id="PF00090">
    <property type="entry name" value="TSP_1"/>
    <property type="match status" value="1"/>
</dbReference>
<dbReference type="SUPFAM" id="SSF55486">
    <property type="entry name" value="Metalloproteases ('zincins'), catalytic domain"/>
    <property type="match status" value="1"/>
</dbReference>
<keyword evidence="4" id="KW-0645">Protease</keyword>
<dbReference type="GO" id="GO:0004222">
    <property type="term" value="F:metalloendopeptidase activity"/>
    <property type="evidence" value="ECO:0007669"/>
    <property type="project" value="InterPro"/>
</dbReference>
<evidence type="ECO:0000256" key="3">
    <source>
        <dbReference type="ARBA" id="ARBA00022530"/>
    </source>
</evidence>
<feature type="disulfide bond" evidence="15">
    <location>
        <begin position="556"/>
        <end position="568"/>
    </location>
</feature>
<evidence type="ECO:0000256" key="1">
    <source>
        <dbReference type="ARBA" id="ARBA00004498"/>
    </source>
</evidence>
<keyword evidence="2" id="KW-0964">Secreted</keyword>
<feature type="disulfide bond" evidence="15">
    <location>
        <begin position="545"/>
        <end position="584"/>
    </location>
</feature>
<keyword evidence="6" id="KW-0732">Signal</keyword>
<keyword evidence="9 14" id="KW-0862">Zinc</keyword>
<sequence>SISFLPDWKARLRNKQQNRQKRAQNSFHEQLNATLYYRIYGFNQTFDLSLTEDEAFLAPSFVTQHYSENRTWLTRDIEHCFYKGHINQNPLSTVSISLCHGLLGTFIYNDVEYFIEPKRQENEMKWNFEHLFYTHKDSIESITDGAQTVRCPVDGVPYFEKDKSYPHYERSHKQRLQNSSPQLPASIEDDLTHSSYKRNHFKRRAKRQTELDPTAKHVEVLVAYDDSIKQFHSDVDIKSYILTLFSYVSYLYSDASIGNNIKIWLVKLVDLDAAFTRYITSSDDAADILGTFCKWQKDYNDADTYDTAVLLTRTPLCNKRAKNVTDSKCDTLGLTELGTLCNKTSKCAVVRDNGFATAFTIAHEIAHLFGIRHDNDKACLDHTKEQNIMATSLTFNHNHYKWSNCSRHYFTQYLESDRYQCLNNVPDYKSATWKDLNAEQAARQLPGRFSDLDAQCRRAFGVTFEYCRDLSHGPKCHRLYCRERLSNLSSCITNHAHWSDGTQCSVSYTEIKRCFRGDCRSTRELQSIDGNWGDWSPWSPCTRTCGSAVQKSQRYCDSPKPENGGKYCSGTSTRIRSCEDNPPCKDPVDMFRLRQCSVFNNRTIDPSLPFGTRFEPKYNVLASERCKLICKVSDDRLERSFVLGDRVEDGTPCGREEETRDICISGVCMPMGCDQKYGSNATEDVCGVCNGQNRTCKLSSGQKRVSDFGITNIVDIPINTTRVHVVQISSGNDRYYLAVKHVNGTYVLNGIHSLQLYNVKIRIGTATLSYTGSDSGNETVIITGRLKVPLEIQVISIYQAGAPATSVIWEYYSPFDETDVSRQYGDQSSDYYCDRPCQGFKQVQKCIIHGKEYDSSYCIAYKIQYTYEKESCNNDCLL</sequence>
<evidence type="ECO:0000256" key="16">
    <source>
        <dbReference type="PROSITE-ProRule" id="PRU00276"/>
    </source>
</evidence>
<dbReference type="GO" id="GO:0030198">
    <property type="term" value="P:extracellular matrix organization"/>
    <property type="evidence" value="ECO:0007669"/>
    <property type="project" value="InterPro"/>
</dbReference>
<keyword evidence="8" id="KW-0378">Hydrolase</keyword>
<keyword evidence="12" id="KW-0325">Glycoprotein</keyword>
<keyword evidence="14" id="KW-0106">Calcium</keyword>
<feature type="disulfide bond" evidence="15">
    <location>
        <begin position="379"/>
        <end position="405"/>
    </location>
</feature>
<dbReference type="Pfam" id="PF19236">
    <property type="entry name" value="ADAMTS_CR_3"/>
    <property type="match status" value="1"/>
</dbReference>
<dbReference type="GO" id="GO:0006508">
    <property type="term" value="P:proteolysis"/>
    <property type="evidence" value="ECO:0007669"/>
    <property type="project" value="UniProtKB-KW"/>
</dbReference>
<dbReference type="Gene3D" id="2.60.120.830">
    <property type="match status" value="1"/>
</dbReference>
<feature type="disulfide bond" evidence="15">
    <location>
        <begin position="541"/>
        <end position="578"/>
    </location>
</feature>
<evidence type="ECO:0000256" key="9">
    <source>
        <dbReference type="ARBA" id="ARBA00022833"/>
    </source>
</evidence>
<feature type="binding site" evidence="14 16">
    <location>
        <position position="363"/>
    </location>
    <ligand>
        <name>Zn(2+)</name>
        <dbReference type="ChEBI" id="CHEBI:29105"/>
        <note>catalytic</note>
    </ligand>
</feature>
<evidence type="ECO:0000256" key="14">
    <source>
        <dbReference type="PIRSR" id="PIRSR613273-2"/>
    </source>
</evidence>
<keyword evidence="3" id="KW-0272">Extracellular matrix</keyword>
<dbReference type="PROSITE" id="PS50215">
    <property type="entry name" value="ADAM_MEPRO"/>
    <property type="match status" value="1"/>
</dbReference>
<evidence type="ECO:0000256" key="5">
    <source>
        <dbReference type="ARBA" id="ARBA00022723"/>
    </source>
</evidence>
<dbReference type="Pfam" id="PF05986">
    <property type="entry name" value="ADAMTS_spacer1"/>
    <property type="match status" value="1"/>
</dbReference>
<dbReference type="AlphaFoldDB" id="A0A816E5G3"/>
<dbReference type="Proteomes" id="UP000663828">
    <property type="component" value="Unassembled WGS sequence"/>
</dbReference>
<dbReference type="GO" id="GO:0046872">
    <property type="term" value="F:metal ion binding"/>
    <property type="evidence" value="ECO:0007669"/>
    <property type="project" value="UniProtKB-KW"/>
</dbReference>
<dbReference type="InterPro" id="IPR045371">
    <property type="entry name" value="ADAMTS_CR_3"/>
</dbReference>
<accession>A0A816E5G3</accession>
<dbReference type="PANTHER" id="PTHR13723">
    <property type="entry name" value="ADAMTS A DISINTEGRIN AND METALLOPROTEASE WITH THROMBOSPONDIN MOTIFS PROTEASE"/>
    <property type="match status" value="1"/>
</dbReference>
<evidence type="ECO:0000256" key="12">
    <source>
        <dbReference type="ARBA" id="ARBA00023180"/>
    </source>
</evidence>
<feature type="non-terminal residue" evidence="18">
    <location>
        <position position="1"/>
    </location>
</feature>
<feature type="disulfide bond" evidence="15">
    <location>
        <begin position="467"/>
        <end position="491"/>
    </location>
</feature>
<evidence type="ECO:0000256" key="7">
    <source>
        <dbReference type="ARBA" id="ARBA00022737"/>
    </source>
</evidence>
<dbReference type="InterPro" id="IPR036383">
    <property type="entry name" value="TSP1_rpt_sf"/>
</dbReference>
<dbReference type="Pfam" id="PF01421">
    <property type="entry name" value="Reprolysin"/>
    <property type="match status" value="1"/>
</dbReference>
<feature type="disulfide bond" evidence="15">
    <location>
        <begin position="293"/>
        <end position="347"/>
    </location>
</feature>
<evidence type="ECO:0000256" key="8">
    <source>
        <dbReference type="ARBA" id="ARBA00022801"/>
    </source>
</evidence>
<feature type="binding site" evidence="14">
    <location>
        <position position="306"/>
    </location>
    <ligand>
        <name>Ca(2+)</name>
        <dbReference type="ChEBI" id="CHEBI:29108"/>
        <label>1</label>
    </ligand>
</feature>
<feature type="disulfide bond" evidence="15">
    <location>
        <begin position="504"/>
        <end position="519"/>
    </location>
</feature>
<dbReference type="InterPro" id="IPR010294">
    <property type="entry name" value="ADAMTS_spacer1"/>
</dbReference>
<feature type="disulfide bond" evidence="15">
    <location>
        <begin position="476"/>
        <end position="514"/>
    </location>
</feature>
<dbReference type="InterPro" id="IPR001590">
    <property type="entry name" value="Peptidase_M12B"/>
</dbReference>
<evidence type="ECO:0000256" key="6">
    <source>
        <dbReference type="ARBA" id="ARBA00022729"/>
    </source>
</evidence>
<dbReference type="GO" id="GO:0031012">
    <property type="term" value="C:extracellular matrix"/>
    <property type="evidence" value="ECO:0007669"/>
    <property type="project" value="TreeGrafter"/>
</dbReference>
<dbReference type="PANTHER" id="PTHR13723:SF278">
    <property type="entry name" value="ADAM METALLOPEPTIDASE WITH THROMBOSPONDIN TYPE 1 MOTIF A, ISOFORM B"/>
    <property type="match status" value="1"/>
</dbReference>
<dbReference type="InterPro" id="IPR050439">
    <property type="entry name" value="ADAMTS_ADAMTS-like"/>
</dbReference>
<dbReference type="PRINTS" id="PR01857">
    <property type="entry name" value="ADAMTSFAMILY"/>
</dbReference>
<dbReference type="Gene3D" id="2.20.100.10">
    <property type="entry name" value="Thrombospondin type-1 (TSP1) repeat"/>
    <property type="match status" value="1"/>
</dbReference>
<keyword evidence="19" id="KW-1185">Reference proteome</keyword>
<comment type="cofactor">
    <cofactor evidence="14">
        <name>Zn(2+)</name>
        <dbReference type="ChEBI" id="CHEBI:29105"/>
    </cofactor>
    <text evidence="14">Binds 1 zinc ion per subunit.</text>
</comment>
<feature type="binding site" evidence="14">
    <location>
        <position position="219"/>
    </location>
    <ligand>
        <name>Ca(2+)</name>
        <dbReference type="ChEBI" id="CHEBI:29108"/>
        <label>2</label>
    </ligand>
</feature>
<feature type="binding site" evidence="14">
    <location>
        <position position="219"/>
    </location>
    <ligand>
        <name>Ca(2+)</name>
        <dbReference type="ChEBI" id="CHEBI:29108"/>
        <label>1</label>
    </ligand>
</feature>
<feature type="binding site" evidence="14 16">
    <location>
        <position position="367"/>
    </location>
    <ligand>
        <name>Zn(2+)</name>
        <dbReference type="ChEBI" id="CHEBI:29105"/>
        <note>catalytic</note>
    </ligand>
</feature>
<evidence type="ECO:0000256" key="11">
    <source>
        <dbReference type="ARBA" id="ARBA00023157"/>
    </source>
</evidence>
<protein>
    <recommendedName>
        <fullName evidence="17">Peptidase M12B domain-containing protein</fullName>
    </recommendedName>
</protein>
<dbReference type="Gene3D" id="3.40.390.10">
    <property type="entry name" value="Collagenase (Catalytic Domain)"/>
    <property type="match status" value="1"/>
</dbReference>
<dbReference type="Pfam" id="PF17771">
    <property type="entry name" value="ADAMTS_CR_2"/>
    <property type="match status" value="1"/>
</dbReference>
<evidence type="ECO:0000256" key="13">
    <source>
        <dbReference type="PIRSR" id="PIRSR613273-1"/>
    </source>
</evidence>
<dbReference type="Pfam" id="PF01562">
    <property type="entry name" value="Pep_M12B_propep"/>
    <property type="match status" value="1"/>
</dbReference>
<feature type="disulfide bond" evidence="15">
    <location>
        <begin position="456"/>
        <end position="481"/>
    </location>
</feature>
<comment type="subcellular location">
    <subcellularLocation>
        <location evidence="1">Secreted</location>
        <location evidence="1">Extracellular space</location>
        <location evidence="1">Extracellular matrix</location>
    </subcellularLocation>
</comment>
<reference evidence="18" key="1">
    <citation type="submission" date="2021-02" db="EMBL/GenBank/DDBJ databases">
        <authorList>
            <person name="Nowell W R."/>
        </authorList>
    </citation>
    <scope>NUCLEOTIDE SEQUENCE</scope>
</reference>
<feature type="binding site" evidence="14">
    <location>
        <position position="421"/>
    </location>
    <ligand>
        <name>Ca(2+)</name>
        <dbReference type="ChEBI" id="CHEBI:29108"/>
        <label>1</label>
    </ligand>
</feature>
<dbReference type="FunFam" id="2.20.100.10:FF:000001">
    <property type="entry name" value="semaphorin-5A isoform X1"/>
    <property type="match status" value="1"/>
</dbReference>
<feature type="non-terminal residue" evidence="18">
    <location>
        <position position="878"/>
    </location>
</feature>